<comment type="caution">
    <text evidence="1">The sequence shown here is derived from an EMBL/GenBank/DDBJ whole genome shotgun (WGS) entry which is preliminary data.</text>
</comment>
<evidence type="ECO:0000313" key="1">
    <source>
        <dbReference type="EMBL" id="GAF81784.1"/>
    </source>
</evidence>
<sequence length="39" mass="4529">TLCRDEQSDRVYVFANKNGIQVNKNKAQQGMNYKIQVQV</sequence>
<proteinExistence type="predicted"/>
<dbReference type="EMBL" id="BARS01004668">
    <property type="protein sequence ID" value="GAF81784.1"/>
    <property type="molecule type" value="Genomic_DNA"/>
</dbReference>
<reference evidence="1" key="1">
    <citation type="journal article" date="2014" name="Front. Microbiol.">
        <title>High frequency of phylogenetically diverse reductive dehalogenase-homologous genes in deep subseafloor sedimentary metagenomes.</title>
        <authorList>
            <person name="Kawai M."/>
            <person name="Futagami T."/>
            <person name="Toyoda A."/>
            <person name="Takaki Y."/>
            <person name="Nishi S."/>
            <person name="Hori S."/>
            <person name="Arai W."/>
            <person name="Tsubouchi T."/>
            <person name="Morono Y."/>
            <person name="Uchiyama I."/>
            <person name="Ito T."/>
            <person name="Fujiyama A."/>
            <person name="Inagaki F."/>
            <person name="Takami H."/>
        </authorList>
    </citation>
    <scope>NUCLEOTIDE SEQUENCE</scope>
    <source>
        <strain evidence="1">Expedition CK06-06</strain>
    </source>
</reference>
<gene>
    <name evidence="1" type="ORF">S01H1_09136</name>
</gene>
<accession>X0SL84</accession>
<dbReference type="AlphaFoldDB" id="X0SL84"/>
<name>X0SL84_9ZZZZ</name>
<organism evidence="1">
    <name type="scientific">marine sediment metagenome</name>
    <dbReference type="NCBI Taxonomy" id="412755"/>
    <lineage>
        <taxon>unclassified sequences</taxon>
        <taxon>metagenomes</taxon>
        <taxon>ecological metagenomes</taxon>
    </lineage>
</organism>
<feature type="non-terminal residue" evidence="1">
    <location>
        <position position="1"/>
    </location>
</feature>
<protein>
    <submittedName>
        <fullName evidence="1">Uncharacterized protein</fullName>
    </submittedName>
</protein>